<dbReference type="EMBL" id="JBHSNP010000029">
    <property type="protein sequence ID" value="MFC5604747.1"/>
    <property type="molecule type" value="Genomic_DNA"/>
</dbReference>
<gene>
    <name evidence="1" type="ORF">ACFPTP_16045</name>
</gene>
<proteinExistence type="predicted"/>
<evidence type="ECO:0000313" key="1">
    <source>
        <dbReference type="EMBL" id="MFC5604747.1"/>
    </source>
</evidence>
<dbReference type="RefSeq" id="WP_381446872.1">
    <property type="nucleotide sequence ID" value="NZ_JBHSNP010000029.1"/>
</dbReference>
<keyword evidence="2" id="KW-1185">Reference proteome</keyword>
<reference evidence="2" key="1">
    <citation type="journal article" date="2019" name="Int. J. Syst. Evol. Microbiol.">
        <title>The Global Catalogue of Microorganisms (GCM) 10K type strain sequencing project: providing services to taxonomists for standard genome sequencing and annotation.</title>
        <authorList>
            <consortium name="The Broad Institute Genomics Platform"/>
            <consortium name="The Broad Institute Genome Sequencing Center for Infectious Disease"/>
            <person name="Wu L."/>
            <person name="Ma J."/>
        </authorList>
    </citation>
    <scope>NUCLEOTIDE SEQUENCE [LARGE SCALE GENOMIC DNA]</scope>
    <source>
        <strain evidence="2">KACC 11299</strain>
    </source>
</reference>
<name>A0ABW0U152_9BACL</name>
<accession>A0ABW0U152</accession>
<organism evidence="1 2">
    <name type="scientific">Sporosarcina koreensis</name>
    <dbReference type="NCBI Taxonomy" id="334735"/>
    <lineage>
        <taxon>Bacteria</taxon>
        <taxon>Bacillati</taxon>
        <taxon>Bacillota</taxon>
        <taxon>Bacilli</taxon>
        <taxon>Bacillales</taxon>
        <taxon>Caryophanaceae</taxon>
        <taxon>Sporosarcina</taxon>
    </lineage>
</organism>
<protein>
    <submittedName>
        <fullName evidence="1">Uncharacterized protein</fullName>
    </submittedName>
</protein>
<comment type="caution">
    <text evidence="1">The sequence shown here is derived from an EMBL/GenBank/DDBJ whole genome shotgun (WGS) entry which is preliminary data.</text>
</comment>
<evidence type="ECO:0000313" key="2">
    <source>
        <dbReference type="Proteomes" id="UP001596071"/>
    </source>
</evidence>
<sequence>MKINFTKKQFKALLDLAYLGEWMANSTRSHDDRFADYDELLQYIYSFAKDMGCEDLVPYDRELNSYYPSKEYEDQLQPIIDNNDDYVFWEKLSGHLAKRDLDREGGTFDSLDDRFRRLCEIEEKYEIEFEDNGLANLVIKEDN</sequence>
<dbReference type="Proteomes" id="UP001596071">
    <property type="component" value="Unassembled WGS sequence"/>
</dbReference>